<reference evidence="1" key="1">
    <citation type="submission" date="2022-07" db="EMBL/GenBank/DDBJ databases">
        <title>Phylogenomic reconstructions and comparative analyses of Kickxellomycotina fungi.</title>
        <authorList>
            <person name="Reynolds N.K."/>
            <person name="Stajich J.E."/>
            <person name="Barry K."/>
            <person name="Grigoriev I.V."/>
            <person name="Crous P."/>
            <person name="Smith M.E."/>
        </authorList>
    </citation>
    <scope>NUCLEOTIDE SEQUENCE</scope>
    <source>
        <strain evidence="1">BCRC 34381</strain>
    </source>
</reference>
<gene>
    <name evidence="1" type="ORF">LPJ61_002656</name>
</gene>
<keyword evidence="2" id="KW-1185">Reference proteome</keyword>
<dbReference type="AlphaFoldDB" id="A0A9W7YEC8"/>
<evidence type="ECO:0000313" key="2">
    <source>
        <dbReference type="Proteomes" id="UP001143981"/>
    </source>
</evidence>
<proteinExistence type="predicted"/>
<evidence type="ECO:0000313" key="1">
    <source>
        <dbReference type="EMBL" id="KAJ1731185.1"/>
    </source>
</evidence>
<dbReference type="Proteomes" id="UP001143981">
    <property type="component" value="Unassembled WGS sequence"/>
</dbReference>
<organism evidence="1 2">
    <name type="scientific">Coemansia biformis</name>
    <dbReference type="NCBI Taxonomy" id="1286918"/>
    <lineage>
        <taxon>Eukaryota</taxon>
        <taxon>Fungi</taxon>
        <taxon>Fungi incertae sedis</taxon>
        <taxon>Zoopagomycota</taxon>
        <taxon>Kickxellomycotina</taxon>
        <taxon>Kickxellomycetes</taxon>
        <taxon>Kickxellales</taxon>
        <taxon>Kickxellaceae</taxon>
        <taxon>Coemansia</taxon>
    </lineage>
</organism>
<dbReference type="OrthoDB" id="5535440at2759"/>
<name>A0A9W7YEC8_9FUNG</name>
<sequence>MDTDMDCSKYARLDGTKPRPPSIALHLPVAAVQCAYPELKREALSELFDHCMTPLASPRAQCSEPGTRPLRARPLSAAPTLGMDFARGVLGASPAAATGMVSPTSPAAGSEPDLGPPCPLDNGYFVQGCCSAGGIDCCGADGCGDGDGDGDGGSDCGQAPARGTFADLRRRLYGGDLHAVAAVDRA</sequence>
<comment type="caution">
    <text evidence="1">The sequence shown here is derived from an EMBL/GenBank/DDBJ whole genome shotgun (WGS) entry which is preliminary data.</text>
</comment>
<dbReference type="EMBL" id="JANBOI010000358">
    <property type="protein sequence ID" value="KAJ1731185.1"/>
    <property type="molecule type" value="Genomic_DNA"/>
</dbReference>
<accession>A0A9W7YEC8</accession>
<protein>
    <submittedName>
        <fullName evidence="1">Uncharacterized protein</fullName>
    </submittedName>
</protein>